<keyword evidence="3" id="KW-0378">Hydrolase</keyword>
<comment type="similarity">
    <text evidence="2">Belongs to the peptidase S1 family. CLIP subfamily.</text>
</comment>
<dbReference type="InterPro" id="IPR009003">
    <property type="entry name" value="Peptidase_S1_PA"/>
</dbReference>
<dbReference type="Pfam" id="PF00089">
    <property type="entry name" value="Trypsin"/>
    <property type="match status" value="1"/>
</dbReference>
<keyword evidence="4" id="KW-0732">Signal</keyword>
<protein>
    <submittedName>
        <fullName evidence="6">Venom S1 protease 25</fullName>
    </submittedName>
</protein>
<dbReference type="EMBL" id="PP517492">
    <property type="protein sequence ID" value="WXI02742.1"/>
    <property type="molecule type" value="mRNA"/>
</dbReference>
<name>A0AB38ZEM9_9HEMI</name>
<dbReference type="PROSITE" id="PS50240">
    <property type="entry name" value="TRYPSIN_DOM"/>
    <property type="match status" value="1"/>
</dbReference>
<dbReference type="SMART" id="SM00020">
    <property type="entry name" value="Tryp_SPc"/>
    <property type="match status" value="1"/>
</dbReference>
<sequence>MLKYGLIGVTVTVLATLTICKPIDPQDSSEHGVTQGQLKNNCTCGWVNRSPQRIIGGEETGVNEWPMMAALIRREIMGIKNMFFCGGSILTTRHVLTAGHCIHDEQGRPFSEHEIGVVLGAHKLSKVNYNDPKVMRTPEKLIKHPNYVWPITQDIAIIILPTIQFSQIIGPVCLPTEWHDLEDKKLKVTGWGYTSPSGPPSDVLKKTDLIGYNHGVCGKKYIGTVLGAVFDLKNVYQICTSQPATSQCRGDSGGPIMRLNKQTNRYEQVGVVSYGHPRCRDYPAVSSSVHYFTPWIQHVISTTFPEEKTCAKQSA</sequence>
<dbReference type="InterPro" id="IPR001314">
    <property type="entry name" value="Peptidase_S1A"/>
</dbReference>
<dbReference type="PROSITE" id="PS00135">
    <property type="entry name" value="TRYPSIN_SER"/>
    <property type="match status" value="1"/>
</dbReference>
<feature type="domain" description="Peptidase S1" evidence="5">
    <location>
        <begin position="54"/>
        <end position="301"/>
    </location>
</feature>
<dbReference type="GO" id="GO:0006508">
    <property type="term" value="P:proteolysis"/>
    <property type="evidence" value="ECO:0007669"/>
    <property type="project" value="UniProtKB-KW"/>
</dbReference>
<dbReference type="InterPro" id="IPR033116">
    <property type="entry name" value="TRYPSIN_SER"/>
</dbReference>
<dbReference type="InterPro" id="IPR051487">
    <property type="entry name" value="Ser/Thr_Proteases_Immune/Dev"/>
</dbReference>
<evidence type="ECO:0000256" key="1">
    <source>
        <dbReference type="ARBA" id="ARBA00023157"/>
    </source>
</evidence>
<evidence type="ECO:0000256" key="4">
    <source>
        <dbReference type="SAM" id="SignalP"/>
    </source>
</evidence>
<evidence type="ECO:0000256" key="2">
    <source>
        <dbReference type="ARBA" id="ARBA00024195"/>
    </source>
</evidence>
<dbReference type="CDD" id="cd00190">
    <property type="entry name" value="Tryp_SPc"/>
    <property type="match status" value="1"/>
</dbReference>
<keyword evidence="3" id="KW-0720">Serine protease</keyword>
<dbReference type="AlphaFoldDB" id="A0AB38ZEM9"/>
<keyword evidence="3 6" id="KW-0645">Protease</keyword>
<feature type="chain" id="PRO_5044231296" evidence="4">
    <location>
        <begin position="21"/>
        <end position="315"/>
    </location>
</feature>
<dbReference type="InterPro" id="IPR001254">
    <property type="entry name" value="Trypsin_dom"/>
</dbReference>
<evidence type="ECO:0000313" key="6">
    <source>
        <dbReference type="EMBL" id="WXI02742.1"/>
    </source>
</evidence>
<keyword evidence="1" id="KW-1015">Disulfide bond</keyword>
<dbReference type="PROSITE" id="PS00134">
    <property type="entry name" value="TRYPSIN_HIS"/>
    <property type="match status" value="1"/>
</dbReference>
<dbReference type="InterPro" id="IPR043504">
    <property type="entry name" value="Peptidase_S1_PA_chymotrypsin"/>
</dbReference>
<proteinExistence type="evidence at transcript level"/>
<dbReference type="GO" id="GO:0004252">
    <property type="term" value="F:serine-type endopeptidase activity"/>
    <property type="evidence" value="ECO:0007669"/>
    <property type="project" value="InterPro"/>
</dbReference>
<evidence type="ECO:0000256" key="3">
    <source>
        <dbReference type="RuleBase" id="RU363034"/>
    </source>
</evidence>
<dbReference type="SUPFAM" id="SSF50494">
    <property type="entry name" value="Trypsin-like serine proteases"/>
    <property type="match status" value="1"/>
</dbReference>
<reference evidence="6" key="1">
    <citation type="submission" date="2024-03" db="EMBL/GenBank/DDBJ databases">
        <title>Venom adaptation and exaptation during the trophic switch to blood-feeding by kissing bugs (Reduviidae: Triatominae).</title>
        <authorList>
            <person name="Zdenek C.N."/>
            <person name="Cardoso F.C."/>
            <person name="Robinson S.D."/>
            <person name="Mercedes R.S."/>
            <person name="Raidjoe E.R."/>
            <person name="Hernandez-Vargas M.J."/>
            <person name="Jin J."/>
            <person name="Corzo G."/>
            <person name="Vetter I."/>
            <person name="King G.F."/>
            <person name="Fry B.G."/>
            <person name="Walker A."/>
        </authorList>
    </citation>
    <scope>NUCLEOTIDE SEQUENCE</scope>
</reference>
<evidence type="ECO:0000259" key="5">
    <source>
        <dbReference type="PROSITE" id="PS50240"/>
    </source>
</evidence>
<dbReference type="Gene3D" id="2.40.10.10">
    <property type="entry name" value="Trypsin-like serine proteases"/>
    <property type="match status" value="1"/>
</dbReference>
<accession>A0AB38ZEM9</accession>
<organism evidence="6">
    <name type="scientific">Oncocephalus sp</name>
    <dbReference type="NCBI Taxonomy" id="2944721"/>
    <lineage>
        <taxon>Eukaryota</taxon>
        <taxon>Metazoa</taxon>
        <taxon>Ecdysozoa</taxon>
        <taxon>Arthropoda</taxon>
        <taxon>Hexapoda</taxon>
        <taxon>Insecta</taxon>
        <taxon>Pterygota</taxon>
        <taxon>Neoptera</taxon>
        <taxon>Paraneoptera</taxon>
        <taxon>Hemiptera</taxon>
        <taxon>Heteroptera</taxon>
        <taxon>Panheteroptera</taxon>
        <taxon>Cimicomorpha</taxon>
        <taxon>Reduviidae</taxon>
        <taxon>Stenopodainae</taxon>
        <taxon>Oncocephalus</taxon>
    </lineage>
</organism>
<feature type="signal peptide" evidence="4">
    <location>
        <begin position="1"/>
        <end position="20"/>
    </location>
</feature>
<dbReference type="PRINTS" id="PR00722">
    <property type="entry name" value="CHYMOTRYPSIN"/>
</dbReference>
<dbReference type="PANTHER" id="PTHR24256">
    <property type="entry name" value="TRYPTASE-RELATED"/>
    <property type="match status" value="1"/>
</dbReference>
<dbReference type="InterPro" id="IPR018114">
    <property type="entry name" value="TRYPSIN_HIS"/>
</dbReference>